<comment type="caution">
    <text evidence="1">The sequence shown here is derived from an EMBL/GenBank/DDBJ whole genome shotgun (WGS) entry which is preliminary data.</text>
</comment>
<dbReference type="EMBL" id="JAIQCV010000006">
    <property type="protein sequence ID" value="KAH1091602.1"/>
    <property type="molecule type" value="Genomic_DNA"/>
</dbReference>
<feature type="non-terminal residue" evidence="1">
    <location>
        <position position="1"/>
    </location>
</feature>
<sequence length="125" mass="14124">ADIEVDARGLSSGEQMFRWSRGQTRVGMATILVINEFFNNDNHCTLKGVALLLHYHSRFLLESPLASISLSTFKEEGWLKILTLVEMEKKNRLIIPESPSVFPYNYAVKLMYGICKTSSLGIQKA</sequence>
<organism evidence="1 2">
    <name type="scientific">Gossypium stocksii</name>
    <dbReference type="NCBI Taxonomy" id="47602"/>
    <lineage>
        <taxon>Eukaryota</taxon>
        <taxon>Viridiplantae</taxon>
        <taxon>Streptophyta</taxon>
        <taxon>Embryophyta</taxon>
        <taxon>Tracheophyta</taxon>
        <taxon>Spermatophyta</taxon>
        <taxon>Magnoliopsida</taxon>
        <taxon>eudicotyledons</taxon>
        <taxon>Gunneridae</taxon>
        <taxon>Pentapetalae</taxon>
        <taxon>rosids</taxon>
        <taxon>malvids</taxon>
        <taxon>Malvales</taxon>
        <taxon>Malvaceae</taxon>
        <taxon>Malvoideae</taxon>
        <taxon>Gossypium</taxon>
    </lineage>
</organism>
<proteinExistence type="predicted"/>
<evidence type="ECO:0000313" key="1">
    <source>
        <dbReference type="EMBL" id="KAH1091602.1"/>
    </source>
</evidence>
<keyword evidence="2" id="KW-1185">Reference proteome</keyword>
<gene>
    <name evidence="1" type="ORF">J1N35_018859</name>
</gene>
<dbReference type="AlphaFoldDB" id="A0A9D3VR40"/>
<protein>
    <submittedName>
        <fullName evidence="1">Uncharacterized protein</fullName>
    </submittedName>
</protein>
<accession>A0A9D3VR40</accession>
<reference evidence="1 2" key="1">
    <citation type="journal article" date="2021" name="Plant Biotechnol. J.">
        <title>Multi-omics assisted identification of the key and species-specific regulatory components of drought-tolerant mechanisms in Gossypium stocksii.</title>
        <authorList>
            <person name="Yu D."/>
            <person name="Ke L."/>
            <person name="Zhang D."/>
            <person name="Wu Y."/>
            <person name="Sun Y."/>
            <person name="Mei J."/>
            <person name="Sun J."/>
            <person name="Sun Y."/>
        </authorList>
    </citation>
    <scope>NUCLEOTIDE SEQUENCE [LARGE SCALE GENOMIC DNA]</scope>
    <source>
        <strain evidence="2">cv. E1</strain>
        <tissue evidence="1">Leaf</tissue>
    </source>
</reference>
<name>A0A9D3VR40_9ROSI</name>
<dbReference type="Proteomes" id="UP000828251">
    <property type="component" value="Unassembled WGS sequence"/>
</dbReference>
<evidence type="ECO:0000313" key="2">
    <source>
        <dbReference type="Proteomes" id="UP000828251"/>
    </source>
</evidence>